<evidence type="ECO:0000256" key="7">
    <source>
        <dbReference type="ARBA" id="ARBA00022840"/>
    </source>
</evidence>
<dbReference type="GO" id="GO:0004674">
    <property type="term" value="F:protein serine/threonine kinase activity"/>
    <property type="evidence" value="ECO:0007669"/>
    <property type="project" value="UniProtKB-KW"/>
</dbReference>
<dbReference type="PROSITE" id="PS00107">
    <property type="entry name" value="PROTEIN_KINASE_ATP"/>
    <property type="match status" value="1"/>
</dbReference>
<feature type="binding site" evidence="10">
    <location>
        <position position="38"/>
    </location>
    <ligand>
        <name>ATP</name>
        <dbReference type="ChEBI" id="CHEBI:30616"/>
    </ligand>
</feature>
<dbReference type="EMBL" id="JAHRHJ020000003">
    <property type="protein sequence ID" value="KAH9321374.1"/>
    <property type="molecule type" value="Genomic_DNA"/>
</dbReference>
<evidence type="ECO:0000256" key="3">
    <source>
        <dbReference type="ARBA" id="ARBA00022527"/>
    </source>
</evidence>
<evidence type="ECO:0000256" key="5">
    <source>
        <dbReference type="ARBA" id="ARBA00022741"/>
    </source>
</evidence>
<organism evidence="13 14">
    <name type="scientific">Taxus chinensis</name>
    <name type="common">Chinese yew</name>
    <name type="synonym">Taxus wallichiana var. chinensis</name>
    <dbReference type="NCBI Taxonomy" id="29808"/>
    <lineage>
        <taxon>Eukaryota</taxon>
        <taxon>Viridiplantae</taxon>
        <taxon>Streptophyta</taxon>
        <taxon>Embryophyta</taxon>
        <taxon>Tracheophyta</taxon>
        <taxon>Spermatophyta</taxon>
        <taxon>Pinopsida</taxon>
        <taxon>Pinidae</taxon>
        <taxon>Conifers II</taxon>
        <taxon>Cupressales</taxon>
        <taxon>Taxaceae</taxon>
        <taxon>Taxus</taxon>
    </lineage>
</organism>
<keyword evidence="7 10" id="KW-0067">ATP-binding</keyword>
<comment type="similarity">
    <text evidence="1">Belongs to the protein kinase superfamily. AGC Ser/Thr protein kinase family.</text>
</comment>
<evidence type="ECO:0000256" key="8">
    <source>
        <dbReference type="ARBA" id="ARBA00047899"/>
    </source>
</evidence>
<dbReference type="PROSITE" id="PS00108">
    <property type="entry name" value="PROTEIN_KINASE_ST"/>
    <property type="match status" value="1"/>
</dbReference>
<keyword evidence="14" id="KW-1185">Reference proteome</keyword>
<keyword evidence="4" id="KW-0808">Transferase</keyword>
<comment type="catalytic activity">
    <reaction evidence="9">
        <text>L-seryl-[protein] + ATP = O-phospho-L-seryl-[protein] + ADP + H(+)</text>
        <dbReference type="Rhea" id="RHEA:17989"/>
        <dbReference type="Rhea" id="RHEA-COMP:9863"/>
        <dbReference type="Rhea" id="RHEA-COMP:11604"/>
        <dbReference type="ChEBI" id="CHEBI:15378"/>
        <dbReference type="ChEBI" id="CHEBI:29999"/>
        <dbReference type="ChEBI" id="CHEBI:30616"/>
        <dbReference type="ChEBI" id="CHEBI:83421"/>
        <dbReference type="ChEBI" id="CHEBI:456216"/>
        <dbReference type="EC" id="2.7.11.1"/>
    </reaction>
</comment>
<dbReference type="PANTHER" id="PTHR45637">
    <property type="entry name" value="FLIPPASE KINASE 1-RELATED"/>
    <property type="match status" value="1"/>
</dbReference>
<dbReference type="Gene3D" id="1.10.510.10">
    <property type="entry name" value="Transferase(Phosphotransferase) domain 1"/>
    <property type="match status" value="2"/>
</dbReference>
<dbReference type="Gene3D" id="3.30.200.20">
    <property type="entry name" value="Phosphorylase Kinase, domain 1"/>
    <property type="match status" value="1"/>
</dbReference>
<evidence type="ECO:0000256" key="1">
    <source>
        <dbReference type="ARBA" id="ARBA00009903"/>
    </source>
</evidence>
<evidence type="ECO:0000256" key="4">
    <source>
        <dbReference type="ARBA" id="ARBA00022679"/>
    </source>
</evidence>
<evidence type="ECO:0000313" key="14">
    <source>
        <dbReference type="Proteomes" id="UP000824469"/>
    </source>
</evidence>
<comment type="caution">
    <text evidence="13">The sequence shown here is derived from an EMBL/GenBank/DDBJ whole genome shotgun (WGS) entry which is preliminary data.</text>
</comment>
<dbReference type="AlphaFoldDB" id="A0AA38GGY5"/>
<keyword evidence="3 11" id="KW-0723">Serine/threonine-protein kinase</keyword>
<sequence>MEKICLQELKGVKILGRGGSGTVVLVAKEKVDRPLALKVMSKSAFYKSNADEMLRKTQTELDIVSSLHHPFLFSLLGVVETDRITGLLGEYCPGGDLDHLRHQQPHKIFSKSAIRFYAAEIVIALEHLHRQGIVHRDLKPENILIKADGHIMLTDFDLSTRLLPKHSTAPSSTQKSKHSLLTSKLYCCIKPFHSSLKHAAKHNAAKVSPTNTTSSFCLRTKSNSRVGTEEYVAPEILQGIGHEFAVDWWALGILLFELLYGKTPFKGTTKKHTFYNILTRDPQFTGPWSPLRDLITRLLEKEPSRRLGSRNGAQEIKEHSFFKSLGWDTIHRVSRPPFVPPSNNFLQQFMMNVNIGTGIDIEGSVEING</sequence>
<dbReference type="InterPro" id="IPR017441">
    <property type="entry name" value="Protein_kinase_ATP_BS"/>
</dbReference>
<dbReference type="FunFam" id="1.10.510.10:FF:000312">
    <property type="entry name" value="Serine/threonine-protein kinase OXI1"/>
    <property type="match status" value="1"/>
</dbReference>
<dbReference type="Pfam" id="PF00069">
    <property type="entry name" value="Pkinase"/>
    <property type="match status" value="2"/>
</dbReference>
<gene>
    <name evidence="13" type="ORF">KI387_016013</name>
</gene>
<comment type="catalytic activity">
    <reaction evidence="8">
        <text>L-threonyl-[protein] + ATP = O-phospho-L-threonyl-[protein] + ADP + H(+)</text>
        <dbReference type="Rhea" id="RHEA:46608"/>
        <dbReference type="Rhea" id="RHEA-COMP:11060"/>
        <dbReference type="Rhea" id="RHEA-COMP:11605"/>
        <dbReference type="ChEBI" id="CHEBI:15378"/>
        <dbReference type="ChEBI" id="CHEBI:30013"/>
        <dbReference type="ChEBI" id="CHEBI:30616"/>
        <dbReference type="ChEBI" id="CHEBI:61977"/>
        <dbReference type="ChEBI" id="CHEBI:456216"/>
        <dbReference type="EC" id="2.7.11.1"/>
    </reaction>
</comment>
<evidence type="ECO:0000256" key="10">
    <source>
        <dbReference type="PROSITE-ProRule" id="PRU10141"/>
    </source>
</evidence>
<dbReference type="EC" id="2.7.11.1" evidence="2"/>
<evidence type="ECO:0000259" key="12">
    <source>
        <dbReference type="PROSITE" id="PS50011"/>
    </source>
</evidence>
<proteinExistence type="inferred from homology"/>
<evidence type="ECO:0000256" key="9">
    <source>
        <dbReference type="ARBA" id="ARBA00048679"/>
    </source>
</evidence>
<feature type="domain" description="Protein kinase" evidence="12">
    <location>
        <begin position="9"/>
        <end position="322"/>
    </location>
</feature>
<keyword evidence="6" id="KW-0418">Kinase</keyword>
<dbReference type="InterPro" id="IPR000719">
    <property type="entry name" value="Prot_kinase_dom"/>
</dbReference>
<keyword evidence="5 10" id="KW-0547">Nucleotide-binding</keyword>
<dbReference type="InterPro" id="IPR008271">
    <property type="entry name" value="Ser/Thr_kinase_AS"/>
</dbReference>
<evidence type="ECO:0000256" key="6">
    <source>
        <dbReference type="ARBA" id="ARBA00022777"/>
    </source>
</evidence>
<evidence type="ECO:0000256" key="2">
    <source>
        <dbReference type="ARBA" id="ARBA00012513"/>
    </source>
</evidence>
<protein>
    <recommendedName>
        <fullName evidence="2">non-specific serine/threonine protein kinase</fullName>
        <ecNumber evidence="2">2.7.11.1</ecNumber>
    </recommendedName>
</protein>
<dbReference type="SMART" id="SM00220">
    <property type="entry name" value="S_TKc"/>
    <property type="match status" value="1"/>
</dbReference>
<dbReference type="Proteomes" id="UP000824469">
    <property type="component" value="Unassembled WGS sequence"/>
</dbReference>
<dbReference type="SUPFAM" id="SSF56112">
    <property type="entry name" value="Protein kinase-like (PK-like)"/>
    <property type="match status" value="1"/>
</dbReference>
<reference evidence="13 14" key="1">
    <citation type="journal article" date="2021" name="Nat. Plants">
        <title>The Taxus genome provides insights into paclitaxel biosynthesis.</title>
        <authorList>
            <person name="Xiong X."/>
            <person name="Gou J."/>
            <person name="Liao Q."/>
            <person name="Li Y."/>
            <person name="Zhou Q."/>
            <person name="Bi G."/>
            <person name="Li C."/>
            <person name="Du R."/>
            <person name="Wang X."/>
            <person name="Sun T."/>
            <person name="Guo L."/>
            <person name="Liang H."/>
            <person name="Lu P."/>
            <person name="Wu Y."/>
            <person name="Zhang Z."/>
            <person name="Ro D.K."/>
            <person name="Shang Y."/>
            <person name="Huang S."/>
            <person name="Yan J."/>
        </authorList>
    </citation>
    <scope>NUCLEOTIDE SEQUENCE [LARGE SCALE GENOMIC DNA]</scope>
    <source>
        <strain evidence="13">Ta-2019</strain>
    </source>
</reference>
<evidence type="ECO:0000256" key="11">
    <source>
        <dbReference type="RuleBase" id="RU000304"/>
    </source>
</evidence>
<dbReference type="FunFam" id="1.10.510.10:FF:000294">
    <property type="entry name" value="Serine/threonine-protein kinase OXI1"/>
    <property type="match status" value="1"/>
</dbReference>
<evidence type="ECO:0000313" key="13">
    <source>
        <dbReference type="EMBL" id="KAH9321374.1"/>
    </source>
</evidence>
<name>A0AA38GGY5_TAXCH</name>
<accession>A0AA38GGY5</accession>
<dbReference type="PROSITE" id="PS50011">
    <property type="entry name" value="PROTEIN_KINASE_DOM"/>
    <property type="match status" value="1"/>
</dbReference>
<dbReference type="InterPro" id="IPR011009">
    <property type="entry name" value="Kinase-like_dom_sf"/>
</dbReference>
<dbReference type="OMA" id="KNANTCE"/>
<dbReference type="GO" id="GO:0005524">
    <property type="term" value="F:ATP binding"/>
    <property type="evidence" value="ECO:0007669"/>
    <property type="project" value="UniProtKB-UniRule"/>
</dbReference>